<dbReference type="GO" id="GO:0005085">
    <property type="term" value="F:guanyl-nucleotide exchange factor activity"/>
    <property type="evidence" value="ECO:0007669"/>
    <property type="project" value="TreeGrafter"/>
</dbReference>
<protein>
    <submittedName>
        <fullName evidence="1">Regulator of chromosome condensation, RCC1</fullName>
    </submittedName>
</protein>
<dbReference type="InterPro" id="IPR000408">
    <property type="entry name" value="Reg_chr_condens"/>
</dbReference>
<dbReference type="EMBL" id="LR796304">
    <property type="protein sequence ID" value="CAB4135725.1"/>
    <property type="molecule type" value="Genomic_DNA"/>
</dbReference>
<dbReference type="SUPFAM" id="SSF50985">
    <property type="entry name" value="RCC1/BLIP-II"/>
    <property type="match status" value="1"/>
</dbReference>
<dbReference type="InterPro" id="IPR051553">
    <property type="entry name" value="Ran_GTPase-activating"/>
</dbReference>
<dbReference type="PROSITE" id="PS50012">
    <property type="entry name" value="RCC1_3"/>
    <property type="match status" value="1"/>
</dbReference>
<dbReference type="Pfam" id="PF00415">
    <property type="entry name" value="RCC1"/>
    <property type="match status" value="1"/>
</dbReference>
<dbReference type="Gene3D" id="2.130.10.30">
    <property type="entry name" value="Regulator of chromosome condensation 1/beta-lactamase-inhibitor protein II"/>
    <property type="match status" value="3"/>
</dbReference>
<dbReference type="PANTHER" id="PTHR45982">
    <property type="entry name" value="REGULATOR OF CHROMOSOME CONDENSATION"/>
    <property type="match status" value="1"/>
</dbReference>
<accession>A0A6J5LMV0</accession>
<reference evidence="1" key="1">
    <citation type="submission" date="2020-04" db="EMBL/GenBank/DDBJ databases">
        <authorList>
            <person name="Chiriac C."/>
            <person name="Salcher M."/>
            <person name="Ghai R."/>
            <person name="Kavagutti S V."/>
        </authorList>
    </citation>
    <scope>NUCLEOTIDE SEQUENCE</scope>
</reference>
<evidence type="ECO:0000313" key="1">
    <source>
        <dbReference type="EMBL" id="CAB4135725.1"/>
    </source>
</evidence>
<gene>
    <name evidence="1" type="ORF">UFOVP286_25</name>
</gene>
<dbReference type="InterPro" id="IPR009091">
    <property type="entry name" value="RCC1/BLIP-II"/>
</dbReference>
<organism evidence="1">
    <name type="scientific">uncultured Caudovirales phage</name>
    <dbReference type="NCBI Taxonomy" id="2100421"/>
    <lineage>
        <taxon>Viruses</taxon>
        <taxon>Duplodnaviria</taxon>
        <taxon>Heunggongvirae</taxon>
        <taxon>Uroviricota</taxon>
        <taxon>Caudoviricetes</taxon>
        <taxon>Peduoviridae</taxon>
        <taxon>Maltschvirus</taxon>
        <taxon>Maltschvirus maltsch</taxon>
    </lineage>
</organism>
<proteinExistence type="predicted"/>
<sequence length="1830" mass="193077">MKYFEVGNVSRRELYDALKTAGGLSPWNPITEPTKIIAGVYSSPGSFVLAADFNGVIDDVSSSSKGTIIYFFQDVKRWGIISGEDKNKGVFQTLIQLQTAYPTATNGDYALVVATATFFSYNSNAWNNTGSNVAPDALRATNNLSDLISKSTARTNLDVYNKKETKDSIGGLLVDTTTIDFTYSNTVGTENITAIIKDNSITNAKITPDADIATSKLKQAVITPTLEVFSNNDTQETINNKAQGQISNLDNLLNTRPVGASNGNVYYLTSQPSIITDYELLSFSPDPSALDIESITVNSTTIKANRLIGSYIANYEVGATVISGGNWLFNLYGYANNLNNNPRFEIDILKRTVAGAETLLFTSETANFLYDSQQANPELNIANVEKTQQDFACNTTDKVVIKIYAKTDRTQDTIITLLHSGADYASHIHTPLITSHNNLAGTQGGNSTEKYHLTLADYNKVGNLDNLLLAKEDVVNKVSSFSGTPANIKYPTEKLVKDNLDLKENLTNKASAFSAIPADIKYPTEKLVKDNLDLKVDKVAGKSLSTNDYTTVEQTKLAGITAGATVNSTDAVLLARANHTGEQAISTITDLSTNLSDKFSKTASNEITGLTGKATITDADVLMIDDVADTGKKKKVSALNAYNYINNKLQAQFNNKVGISNTETIDGIKTFSNNIIITAIPTLDNHSARLKDVVDSANNKFSKTASNEINILTNKSPIVNADVMMIEDSASSFSKKKTSISDVSTRVFANSSNRKMVFLSLSGSDTDNGYSQETAVATLTQALTIAGNVGNQIEVLPAVYTGDYSITQLNVSICGSNLETRGICSFSGTLTSSNASSSQGLQGLTIGKVIHSGAGSLYLRSCTISGVAGSSLVASGNGYLDVDNVDFSTGTITITGSGNKNLNNTKGGILTVNNASAIVNVRNALTIISPTLTAGTLSISNCPIYSVASGTNAITTSAGSVLYLSNVSIVNPDGTNAKINIPAGAFYSFNNVIYDRANSTIAGTNLNREASFDKIIASNKQDTINDGNKINVIATDVASASTVNLDNATGDIVNITGTTTITAITLSAGIKRFVRFAGILTLTNGASLVLPSGANIITAVGDTAIFIGYASGVVRCVSYTKANGTALVGGGAGGGDVSSVETTTTDGQMALFNGTTGKSIKKLTDSGFIKLTAGVPTAQTSISGAEIAIASSTLNNFVAIGSSGAIVDSNKKLNNTATPTDNDIWSGLKIKTYVDSSISSDTVVSFSPLASAGQSLDASTHKFSIFTCVGCAFATLPTALNNAGKVMKIACSSTSVGKLYINGSEKGTNQYYILSSDTAIFECDGNKWILISGPDYVVPALGSGKQTNGRGFVMAYKENLFGCGIGDQNTAGNPFSPSNYSYTLSQFPLLDTGGSIYKDVVTGWQEVLTSYEMAIALTNEGEVFCWGNVWSNGAGGKSRFPRKQVFPAGVVISKVFMTTERNASVYHALYALSTTGKLYAWGNNEWGNLGINSTTNQNNPVLITTLQNVIITKFSVSAGYGIFCGAIDSTGQLWAWGWNGGLGGNGNGSPLGNGTTGTQLIVPTQVSDGTALIANATDVLCISGANAGGYSTAATRIIRADGSSWATGYNGGGSLGINTTTSVLRYTRETTLKTNIVEIAGSSTFDNHISAIITGDEGTDPNKVFFATGVNSRGIIGRGDTNASIQFTLNATQLSAGFQGKMYNNKGIKCKVKMHGSNNTTGINCGILDGDGNFYVSGFNSNGYCADGTTTDVYTFNKVKFYTNRRVVDFIFVGYGLDDSNRGVVVVFEDGLMASWGINNNGALGNQIYPSASANPFPQWVIGFEPFNKK</sequence>
<name>A0A6J5LMV0_9CAUD</name>
<dbReference type="PANTHER" id="PTHR45982:SF11">
    <property type="entry name" value="E3 UBIQUITIN-PROTEIN LIGASE HERC1 ISOFORM X1-RELATED"/>
    <property type="match status" value="1"/>
</dbReference>